<keyword evidence="3" id="KW-1185">Reference proteome</keyword>
<name>A0A1I3DAX6_9FLAO</name>
<dbReference type="InterPro" id="IPR005901">
    <property type="entry name" value="GLPGLI"/>
</dbReference>
<organism evidence="2 3">
    <name type="scientific">Halpernia frigidisoli</name>
    <dbReference type="NCBI Taxonomy" id="1125876"/>
    <lineage>
        <taxon>Bacteria</taxon>
        <taxon>Pseudomonadati</taxon>
        <taxon>Bacteroidota</taxon>
        <taxon>Flavobacteriia</taxon>
        <taxon>Flavobacteriales</taxon>
        <taxon>Weeksellaceae</taxon>
        <taxon>Chryseobacterium group</taxon>
        <taxon>Halpernia</taxon>
    </lineage>
</organism>
<dbReference type="RefSeq" id="WP_090078447.1">
    <property type="nucleotide sequence ID" value="NZ_FOQT01000001.1"/>
</dbReference>
<proteinExistence type="predicted"/>
<evidence type="ECO:0000256" key="1">
    <source>
        <dbReference type="SAM" id="MobiDB-lite"/>
    </source>
</evidence>
<gene>
    <name evidence="2" type="ORF">SAMN05443292_0354</name>
</gene>
<evidence type="ECO:0000313" key="2">
    <source>
        <dbReference type="EMBL" id="SFH83875.1"/>
    </source>
</evidence>
<feature type="region of interest" description="Disordered" evidence="1">
    <location>
        <begin position="235"/>
        <end position="257"/>
    </location>
</feature>
<dbReference type="EMBL" id="FOQT01000001">
    <property type="protein sequence ID" value="SFH83875.1"/>
    <property type="molecule type" value="Genomic_DNA"/>
</dbReference>
<dbReference type="AlphaFoldDB" id="A0A1I3DAX6"/>
<protein>
    <submittedName>
        <fullName evidence="2">GLPGLI family protein</fullName>
    </submittedName>
</protein>
<evidence type="ECO:0000313" key="3">
    <source>
        <dbReference type="Proteomes" id="UP000198931"/>
    </source>
</evidence>
<dbReference type="OrthoDB" id="1440774at2"/>
<accession>A0A1I3DAX6</accession>
<dbReference type="STRING" id="1125876.SAMN05443292_0354"/>
<sequence>MKCLFFLLLFFSNFIYSQNRVGVEYQFVFNNDDKFSEYLFIEDGFSYYFGVGGIYDHFDKTDYKSALTELNENKDLGTVRLFYSANTGKLFEYKVAVKPKPLLAWELLPKIPWKIDADHKEILGYDCQKASCIFRGRTYIVWFAQDIPVSEGPWKLKGLPGLVLEARDVEGQYNYLAKSIIISSDLEEPIIEKEYFDKEIPNSKNLKEVILLENKYLNGRRSEIMASYPSGTVFQNPPIRNSSKETEFEWENEPEKP</sequence>
<dbReference type="Pfam" id="PF22252">
    <property type="entry name" value="PNGase_F-II_N"/>
    <property type="match status" value="1"/>
</dbReference>
<dbReference type="Proteomes" id="UP000198931">
    <property type="component" value="Unassembled WGS sequence"/>
</dbReference>
<feature type="compositionally biased region" description="Basic and acidic residues" evidence="1">
    <location>
        <begin position="242"/>
        <end position="257"/>
    </location>
</feature>
<reference evidence="2 3" key="1">
    <citation type="submission" date="2016-10" db="EMBL/GenBank/DDBJ databases">
        <authorList>
            <person name="de Groot N.N."/>
        </authorList>
    </citation>
    <scope>NUCLEOTIDE SEQUENCE [LARGE SCALE GENOMIC DNA]</scope>
    <source>
        <strain evidence="2 3">DSM 26000</strain>
    </source>
</reference>
<dbReference type="NCBIfam" id="TIGR01200">
    <property type="entry name" value="GLPGLI"/>
    <property type="match status" value="1"/>
</dbReference>